<keyword evidence="1" id="KW-1133">Transmembrane helix</keyword>
<evidence type="ECO:0000313" key="3">
    <source>
        <dbReference type="Proteomes" id="UP000198990"/>
    </source>
</evidence>
<accession>A0A1H7UGB6</accession>
<keyword evidence="3" id="KW-1185">Reference proteome</keyword>
<keyword evidence="1" id="KW-0812">Transmembrane</keyword>
<sequence length="41" mass="4900">MFITRGIVNHIKGVKFFKVIVYIFLFKILINNILCFNKIKI</sequence>
<reference evidence="3" key="1">
    <citation type="submission" date="2016-10" db="EMBL/GenBank/DDBJ databases">
        <authorList>
            <person name="Varghese N."/>
            <person name="Submissions S."/>
        </authorList>
    </citation>
    <scope>NUCLEOTIDE SEQUENCE [LARGE SCALE GENOMIC DNA]</scope>
    <source>
        <strain evidence="3">DSM 16471</strain>
    </source>
</reference>
<dbReference type="Proteomes" id="UP000198990">
    <property type="component" value="Unassembled WGS sequence"/>
</dbReference>
<dbReference type="STRING" id="228957.SAMN04488008_10792"/>
<dbReference type="EMBL" id="FNZN01000007">
    <property type="protein sequence ID" value="SEL95287.1"/>
    <property type="molecule type" value="Genomic_DNA"/>
</dbReference>
<protein>
    <submittedName>
        <fullName evidence="2">Uncharacterized protein</fullName>
    </submittedName>
</protein>
<gene>
    <name evidence="2" type="ORF">SAMN04488008_10792</name>
</gene>
<keyword evidence="1" id="KW-0472">Membrane</keyword>
<feature type="transmembrane region" description="Helical" evidence="1">
    <location>
        <begin position="16"/>
        <end position="36"/>
    </location>
</feature>
<evidence type="ECO:0000256" key="1">
    <source>
        <dbReference type="SAM" id="Phobius"/>
    </source>
</evidence>
<proteinExistence type="predicted"/>
<evidence type="ECO:0000313" key="2">
    <source>
        <dbReference type="EMBL" id="SEL95287.1"/>
    </source>
</evidence>
<name>A0A1H7UGB6_9FLAO</name>
<dbReference type="AlphaFoldDB" id="A0A1H7UGB6"/>
<organism evidence="2 3">
    <name type="scientific">Maribacter orientalis</name>
    <dbReference type="NCBI Taxonomy" id="228957"/>
    <lineage>
        <taxon>Bacteria</taxon>
        <taxon>Pseudomonadati</taxon>
        <taxon>Bacteroidota</taxon>
        <taxon>Flavobacteriia</taxon>
        <taxon>Flavobacteriales</taxon>
        <taxon>Flavobacteriaceae</taxon>
        <taxon>Maribacter</taxon>
    </lineage>
</organism>